<keyword evidence="2" id="KW-0808">Transferase</keyword>
<dbReference type="InterPro" id="IPR001296">
    <property type="entry name" value="Glyco_trans_1"/>
</dbReference>
<gene>
    <name evidence="2" type="ORF">SAMN03080610_00509</name>
</gene>
<dbReference type="AlphaFoldDB" id="A0A1G5MF32"/>
<reference evidence="2 3" key="1">
    <citation type="submission" date="2016-10" db="EMBL/GenBank/DDBJ databases">
        <authorList>
            <person name="de Groot N.N."/>
        </authorList>
    </citation>
    <scope>NUCLEOTIDE SEQUENCE [LARGE SCALE GENOMIC DNA]</scope>
    <source>
        <strain evidence="2 3">DSM 2698</strain>
    </source>
</reference>
<dbReference type="GO" id="GO:0016757">
    <property type="term" value="F:glycosyltransferase activity"/>
    <property type="evidence" value="ECO:0007669"/>
    <property type="project" value="InterPro"/>
</dbReference>
<evidence type="ECO:0000259" key="1">
    <source>
        <dbReference type="Pfam" id="PF00534"/>
    </source>
</evidence>
<dbReference type="OrthoDB" id="9790710at2"/>
<dbReference type="RefSeq" id="WP_092810072.1">
    <property type="nucleotide sequence ID" value="NZ_FMVW01000001.1"/>
</dbReference>
<protein>
    <submittedName>
        <fullName evidence="2">Glycosyltransferase involved in cell wall bisynthesis</fullName>
    </submittedName>
</protein>
<accession>A0A1G5MF32</accession>
<proteinExistence type="predicted"/>
<evidence type="ECO:0000313" key="3">
    <source>
        <dbReference type="Proteomes" id="UP000199347"/>
    </source>
</evidence>
<dbReference type="PANTHER" id="PTHR12526">
    <property type="entry name" value="GLYCOSYLTRANSFERASE"/>
    <property type="match status" value="1"/>
</dbReference>
<sequence>MRVATILKGYPRLSETFIAQEIRGLERRGIAQRIVSLRHPTDPYEHDIHREIEAERYYLPEYLKDDLKRVSRARRKVEKLPGFAAAKTAFAKDFASDPTANRQRRFGQAAVLAAEMPEDIGWMHCHFLHTPASVVRYASLMTGIGWSFSAHAKDIWTTPPQELADKLASAAWGVTCTKANLEYLRSLTDDPEKIELVYHGLDFSRFPKEPRREPSDASCFTLITVGRAVEKKGFDDLLTALSRLPAEPRWRLVHIGGGALIASLKAQAERLGLSKRIEFRGPQPRAAVLAALDQADLFVLPSRVIANGDRDGLPNVILEAAAYALPIIATRVSAIPEFIEDGVTGRLVAQRDTEELATAITALMCDGDFRRHLGLAAFRRAHADFAATPGIDKVAAMLRYSLVGDQGDREASAASAR</sequence>
<organism evidence="2 3">
    <name type="scientific">Afifella marina DSM 2698</name>
    <dbReference type="NCBI Taxonomy" id="1120955"/>
    <lineage>
        <taxon>Bacteria</taxon>
        <taxon>Pseudomonadati</taxon>
        <taxon>Pseudomonadota</taxon>
        <taxon>Alphaproteobacteria</taxon>
        <taxon>Hyphomicrobiales</taxon>
        <taxon>Afifellaceae</taxon>
        <taxon>Afifella</taxon>
    </lineage>
</organism>
<dbReference type="PANTHER" id="PTHR12526:SF636">
    <property type="entry name" value="BLL3647 PROTEIN"/>
    <property type="match status" value="1"/>
</dbReference>
<dbReference type="EMBL" id="FMVW01000001">
    <property type="protein sequence ID" value="SCZ23261.1"/>
    <property type="molecule type" value="Genomic_DNA"/>
</dbReference>
<feature type="domain" description="Glycosyl transferase family 1" evidence="1">
    <location>
        <begin position="212"/>
        <end position="377"/>
    </location>
</feature>
<dbReference type="CDD" id="cd03801">
    <property type="entry name" value="GT4_PimA-like"/>
    <property type="match status" value="1"/>
</dbReference>
<dbReference type="Gene3D" id="3.40.50.2000">
    <property type="entry name" value="Glycogen Phosphorylase B"/>
    <property type="match status" value="2"/>
</dbReference>
<dbReference type="STRING" id="1120955.SAMN03080610_00509"/>
<evidence type="ECO:0000313" key="2">
    <source>
        <dbReference type="EMBL" id="SCZ23261.1"/>
    </source>
</evidence>
<keyword evidence="3" id="KW-1185">Reference proteome</keyword>
<dbReference type="Proteomes" id="UP000199347">
    <property type="component" value="Unassembled WGS sequence"/>
</dbReference>
<name>A0A1G5MF32_AFIMA</name>
<dbReference type="Pfam" id="PF00534">
    <property type="entry name" value="Glycos_transf_1"/>
    <property type="match status" value="1"/>
</dbReference>
<dbReference type="SUPFAM" id="SSF53756">
    <property type="entry name" value="UDP-Glycosyltransferase/glycogen phosphorylase"/>
    <property type="match status" value="1"/>
</dbReference>